<dbReference type="Proteomes" id="UP000225740">
    <property type="component" value="Unassembled WGS sequence"/>
</dbReference>
<dbReference type="PANTHER" id="PTHR12829">
    <property type="entry name" value="N6-ADENOSINE-METHYLTRANSFERASE"/>
    <property type="match status" value="1"/>
</dbReference>
<proteinExistence type="inferred from homology"/>
<dbReference type="GO" id="GO:0003676">
    <property type="term" value="F:nucleic acid binding"/>
    <property type="evidence" value="ECO:0007669"/>
    <property type="project" value="InterPro"/>
</dbReference>
<sequence length="187" mass="21881">MMDQRPSIVESLQPLVETNTRFSTVYADPPWSYRNKAARGAAENHYRTLELDVICDEPVSKLVEPNAHLHLWTTNGFLREAFTVIDAWGFQFKSCLVWVKPQLGMGNYWRVSHEYLLLGVRGSMPFVDKTCRSWLIHPRTRHSSKPFAIRQLIERVSPGPYLELYGRVEQPRTQWTVYGNQVERRLF</sequence>
<keyword evidence="1" id="KW-0489">Methyltransferase</keyword>
<evidence type="ECO:0000256" key="2">
    <source>
        <dbReference type="ARBA" id="ARBA00022679"/>
    </source>
</evidence>
<dbReference type="GO" id="GO:0008168">
    <property type="term" value="F:methyltransferase activity"/>
    <property type="evidence" value="ECO:0007669"/>
    <property type="project" value="UniProtKB-KW"/>
</dbReference>
<gene>
    <name evidence="5" type="ORF">CEE69_11395</name>
</gene>
<dbReference type="AlphaFoldDB" id="A0A2G1W8R2"/>
<reference evidence="5 6" key="1">
    <citation type="submission" date="2017-06" db="EMBL/GenBank/DDBJ databases">
        <title>Description of Rhodopirellula bahusiensis sp. nov.</title>
        <authorList>
            <person name="Kizina J."/>
            <person name="Harder J."/>
        </authorList>
    </citation>
    <scope>NUCLEOTIDE SEQUENCE [LARGE SCALE GENOMIC DNA]</scope>
    <source>
        <strain evidence="5 6">SWK21</strain>
    </source>
</reference>
<evidence type="ECO:0000256" key="4">
    <source>
        <dbReference type="PROSITE-ProRule" id="PRU00489"/>
    </source>
</evidence>
<dbReference type="SUPFAM" id="SSF53335">
    <property type="entry name" value="S-adenosyl-L-methionine-dependent methyltransferases"/>
    <property type="match status" value="1"/>
</dbReference>
<dbReference type="PANTHER" id="PTHR12829:SF7">
    <property type="entry name" value="N6-ADENOSINE-METHYLTRANSFERASE CATALYTIC SUBUNIT"/>
    <property type="match status" value="1"/>
</dbReference>
<dbReference type="Pfam" id="PF05063">
    <property type="entry name" value="MT-A70"/>
    <property type="match status" value="1"/>
</dbReference>
<dbReference type="PROSITE" id="PS51143">
    <property type="entry name" value="MT_A70"/>
    <property type="match status" value="1"/>
</dbReference>
<dbReference type="PROSITE" id="PS00092">
    <property type="entry name" value="N6_MTASE"/>
    <property type="match status" value="1"/>
</dbReference>
<keyword evidence="2" id="KW-0808">Transferase</keyword>
<keyword evidence="6" id="KW-1185">Reference proteome</keyword>
<dbReference type="InterPro" id="IPR002052">
    <property type="entry name" value="DNA_methylase_N6_adenine_CS"/>
</dbReference>
<dbReference type="Gene3D" id="3.40.50.150">
    <property type="entry name" value="Vaccinia Virus protein VP39"/>
    <property type="match status" value="1"/>
</dbReference>
<dbReference type="InterPro" id="IPR029063">
    <property type="entry name" value="SAM-dependent_MTases_sf"/>
</dbReference>
<comment type="caution">
    <text evidence="5">The sequence shown here is derived from an EMBL/GenBank/DDBJ whole genome shotgun (WGS) entry which is preliminary data.</text>
</comment>
<dbReference type="GO" id="GO:0032259">
    <property type="term" value="P:methylation"/>
    <property type="evidence" value="ECO:0007669"/>
    <property type="project" value="UniProtKB-KW"/>
</dbReference>
<accession>A0A2G1W8R2</accession>
<comment type="similarity">
    <text evidence="4">Belongs to the MT-A70-like family.</text>
</comment>
<name>A0A2G1W8R2_9BACT</name>
<dbReference type="EMBL" id="NIZW01000008">
    <property type="protein sequence ID" value="PHQ35029.1"/>
    <property type="molecule type" value="Genomic_DNA"/>
</dbReference>
<evidence type="ECO:0008006" key="7">
    <source>
        <dbReference type="Google" id="ProtNLM"/>
    </source>
</evidence>
<dbReference type="OrthoDB" id="9800596at2"/>
<keyword evidence="3" id="KW-0949">S-adenosyl-L-methionine</keyword>
<dbReference type="InterPro" id="IPR007757">
    <property type="entry name" value="MT-A70-like"/>
</dbReference>
<organism evidence="5 6">
    <name type="scientific">Rhodopirellula bahusiensis</name>
    <dbReference type="NCBI Taxonomy" id="2014065"/>
    <lineage>
        <taxon>Bacteria</taxon>
        <taxon>Pseudomonadati</taxon>
        <taxon>Planctomycetota</taxon>
        <taxon>Planctomycetia</taxon>
        <taxon>Pirellulales</taxon>
        <taxon>Pirellulaceae</taxon>
        <taxon>Rhodopirellula</taxon>
    </lineage>
</organism>
<evidence type="ECO:0000313" key="6">
    <source>
        <dbReference type="Proteomes" id="UP000225740"/>
    </source>
</evidence>
<protein>
    <recommendedName>
        <fullName evidence="7">Methyltransferase</fullName>
    </recommendedName>
</protein>
<evidence type="ECO:0000256" key="3">
    <source>
        <dbReference type="ARBA" id="ARBA00022691"/>
    </source>
</evidence>
<evidence type="ECO:0000313" key="5">
    <source>
        <dbReference type="EMBL" id="PHQ35029.1"/>
    </source>
</evidence>
<evidence type="ECO:0000256" key="1">
    <source>
        <dbReference type="ARBA" id="ARBA00022603"/>
    </source>
</evidence>